<organism evidence="1 2">
    <name type="scientific">Vibrio parahaemolyticus</name>
    <dbReference type="NCBI Taxonomy" id="670"/>
    <lineage>
        <taxon>Bacteria</taxon>
        <taxon>Pseudomonadati</taxon>
        <taxon>Pseudomonadota</taxon>
        <taxon>Gammaproteobacteria</taxon>
        <taxon>Vibrionales</taxon>
        <taxon>Vibrionaceae</taxon>
        <taxon>Vibrio</taxon>
    </lineage>
</organism>
<evidence type="ECO:0000313" key="2">
    <source>
        <dbReference type="Proteomes" id="UP001163036"/>
    </source>
</evidence>
<evidence type="ECO:0000313" key="1">
    <source>
        <dbReference type="EMBL" id="UYV25188.1"/>
    </source>
</evidence>
<dbReference type="Proteomes" id="UP001163036">
    <property type="component" value="Chromosome 1"/>
</dbReference>
<dbReference type="AlphaFoldDB" id="A0AA46UGN2"/>
<reference evidence="1" key="1">
    <citation type="submission" date="2022-05" db="EMBL/GenBank/DDBJ databases">
        <title>Megaplasmid of Vibrio parahaemolyticus.</title>
        <authorList>
            <person name="Strauch E."/>
            <person name="Borowiak M."/>
        </authorList>
    </citation>
    <scope>NUCLEOTIDE SEQUENCE</scope>
    <source>
        <strain evidence="1">16-VB00198</strain>
    </source>
</reference>
<proteinExistence type="predicted"/>
<dbReference type="EMBL" id="CP097355">
    <property type="protein sequence ID" value="UYV25188.1"/>
    <property type="molecule type" value="Genomic_DNA"/>
</dbReference>
<name>A0AA46UGN2_VIBPH</name>
<accession>A0AA46UGN2</accession>
<protein>
    <submittedName>
        <fullName evidence="1">Uncharacterized protein</fullName>
    </submittedName>
</protein>
<dbReference type="RefSeq" id="WP_264400127.1">
    <property type="nucleotide sequence ID" value="NZ_CP097355.1"/>
</dbReference>
<gene>
    <name evidence="1" type="ORF">M5598_08815</name>
</gene>
<sequence length="150" mass="16935">MSGFTESELSSEFEDSLDLIAPCLTPEFSRYYEKVKLSAEEEGSDIKKQKQFNEYCQELGFTPSQTDTLRTRHQIEQGLGANEHFLGNGLTRDINVSYDTTPFGDIDDNVEYGPPETFTWDKNPQTLGTLEKAGAIKRINIRKGKTNEAI</sequence>